<dbReference type="SUPFAM" id="SSF47741">
    <property type="entry name" value="CO dehydrogenase ISP C-domain like"/>
    <property type="match status" value="1"/>
</dbReference>
<dbReference type="GO" id="GO:0051537">
    <property type="term" value="F:2 iron, 2 sulfur cluster binding"/>
    <property type="evidence" value="ECO:0007669"/>
    <property type="project" value="UniProtKB-KW"/>
</dbReference>
<evidence type="ECO:0000313" key="9">
    <source>
        <dbReference type="Proteomes" id="UP000752292"/>
    </source>
</evidence>
<dbReference type="InterPro" id="IPR012675">
    <property type="entry name" value="Beta-grasp_dom_sf"/>
</dbReference>
<dbReference type="InterPro" id="IPR002888">
    <property type="entry name" value="2Fe-2S-bd"/>
</dbReference>
<dbReference type="PROSITE" id="PS51085">
    <property type="entry name" value="2FE2S_FER_2"/>
    <property type="match status" value="1"/>
</dbReference>
<dbReference type="FunFam" id="1.10.150.120:FF:000003">
    <property type="entry name" value="Carbon monoxide dehydrogenase, small subunit"/>
    <property type="match status" value="1"/>
</dbReference>
<proteinExistence type="predicted"/>
<keyword evidence="4" id="KW-0408">Iron</keyword>
<evidence type="ECO:0000313" key="8">
    <source>
        <dbReference type="EMBL" id="MBI4252375.1"/>
    </source>
</evidence>
<dbReference type="SUPFAM" id="SSF54292">
    <property type="entry name" value="2Fe-2S ferredoxin-like"/>
    <property type="match status" value="1"/>
</dbReference>
<reference evidence="8" key="1">
    <citation type="submission" date="2020-07" db="EMBL/GenBank/DDBJ databases">
        <title>Huge and variable diversity of episymbiotic CPR bacteria and DPANN archaea in groundwater ecosystems.</title>
        <authorList>
            <person name="He C.Y."/>
            <person name="Keren R."/>
            <person name="Whittaker M."/>
            <person name="Farag I.F."/>
            <person name="Doudna J."/>
            <person name="Cate J.H.D."/>
            <person name="Banfield J.F."/>
        </authorList>
    </citation>
    <scope>NUCLEOTIDE SEQUENCE</scope>
    <source>
        <strain evidence="8">NC_groundwater_1370_Ag_S-0.2um_69_93</strain>
    </source>
</reference>
<evidence type="ECO:0000256" key="6">
    <source>
        <dbReference type="SAM" id="MobiDB-lite"/>
    </source>
</evidence>
<accession>A0A932ZVM4</accession>
<evidence type="ECO:0000256" key="1">
    <source>
        <dbReference type="ARBA" id="ARBA00022714"/>
    </source>
</evidence>
<evidence type="ECO:0000256" key="5">
    <source>
        <dbReference type="ARBA" id="ARBA00023014"/>
    </source>
</evidence>
<dbReference type="PANTHER" id="PTHR44379">
    <property type="entry name" value="OXIDOREDUCTASE WITH IRON-SULFUR SUBUNIT"/>
    <property type="match status" value="1"/>
</dbReference>
<dbReference type="GO" id="GO:0046872">
    <property type="term" value="F:metal ion binding"/>
    <property type="evidence" value="ECO:0007669"/>
    <property type="project" value="UniProtKB-KW"/>
</dbReference>
<keyword evidence="5" id="KW-0411">Iron-sulfur</keyword>
<dbReference type="InterPro" id="IPR051452">
    <property type="entry name" value="Diverse_Oxidoreductases"/>
</dbReference>
<feature type="region of interest" description="Disordered" evidence="6">
    <location>
        <begin position="1"/>
        <end position="30"/>
    </location>
</feature>
<evidence type="ECO:0000256" key="3">
    <source>
        <dbReference type="ARBA" id="ARBA00023002"/>
    </source>
</evidence>
<dbReference type="PANTHER" id="PTHR44379:SF8">
    <property type="entry name" value="XANTHINE DEHYDROGENASE IRON-SULFUR-BINDING SUBUNIT XDHC-RELATED"/>
    <property type="match status" value="1"/>
</dbReference>
<dbReference type="Pfam" id="PF00111">
    <property type="entry name" value="Fer2"/>
    <property type="match status" value="1"/>
</dbReference>
<dbReference type="Gene3D" id="1.10.150.120">
    <property type="entry name" value="[2Fe-2S]-binding domain"/>
    <property type="match status" value="1"/>
</dbReference>
<dbReference type="InterPro" id="IPR036010">
    <property type="entry name" value="2Fe-2S_ferredoxin-like_sf"/>
</dbReference>
<comment type="caution">
    <text evidence="8">The sequence shown here is derived from an EMBL/GenBank/DDBJ whole genome shotgun (WGS) entry which is preliminary data.</text>
</comment>
<name>A0A932ZVM4_UNCTE</name>
<feature type="compositionally biased region" description="Basic residues" evidence="6">
    <location>
        <begin position="1"/>
        <end position="22"/>
    </location>
</feature>
<dbReference type="InterPro" id="IPR001041">
    <property type="entry name" value="2Fe-2S_ferredoxin-type"/>
</dbReference>
<dbReference type="EMBL" id="JACQRX010000344">
    <property type="protein sequence ID" value="MBI4252375.1"/>
    <property type="molecule type" value="Genomic_DNA"/>
</dbReference>
<dbReference type="InterPro" id="IPR036884">
    <property type="entry name" value="2Fe-2S-bd_dom_sf"/>
</dbReference>
<dbReference type="AlphaFoldDB" id="A0A932ZVM4"/>
<sequence>MATATKKKKAAGAPKKAPKQAPRRAALYTPPPKLPISFRVNGSEVRAEAAAHTSLLYLLRDLGFTEVKNGCEAGDCGACTILLDGAAVNACCVLGVQADGREITTVKGIGTVENLHPIQRKFIEHGAIQCGFCTPGMIVAAYELLEKKPHPSREEIKAGIAGNLCRCTGYVKIIDAIEAAAGEMAPSKGRKS</sequence>
<gene>
    <name evidence="8" type="ORF">HY618_07935</name>
</gene>
<evidence type="ECO:0000259" key="7">
    <source>
        <dbReference type="PROSITE" id="PS51085"/>
    </source>
</evidence>
<keyword evidence="2" id="KW-0479">Metal-binding</keyword>
<dbReference type="Gene3D" id="3.10.20.30">
    <property type="match status" value="1"/>
</dbReference>
<dbReference type="Proteomes" id="UP000752292">
    <property type="component" value="Unassembled WGS sequence"/>
</dbReference>
<feature type="domain" description="2Fe-2S ferredoxin-type" evidence="7">
    <location>
        <begin position="34"/>
        <end position="109"/>
    </location>
</feature>
<dbReference type="GO" id="GO:0016491">
    <property type="term" value="F:oxidoreductase activity"/>
    <property type="evidence" value="ECO:0007669"/>
    <property type="project" value="UniProtKB-KW"/>
</dbReference>
<evidence type="ECO:0000256" key="2">
    <source>
        <dbReference type="ARBA" id="ARBA00022723"/>
    </source>
</evidence>
<keyword evidence="1" id="KW-0001">2Fe-2S</keyword>
<dbReference type="InterPro" id="IPR006058">
    <property type="entry name" value="2Fe2S_fd_BS"/>
</dbReference>
<organism evidence="8 9">
    <name type="scientific">Tectimicrobiota bacterium</name>
    <dbReference type="NCBI Taxonomy" id="2528274"/>
    <lineage>
        <taxon>Bacteria</taxon>
        <taxon>Pseudomonadati</taxon>
        <taxon>Nitrospinota/Tectimicrobiota group</taxon>
        <taxon>Candidatus Tectimicrobiota</taxon>
    </lineage>
</organism>
<dbReference type="PROSITE" id="PS00197">
    <property type="entry name" value="2FE2S_FER_1"/>
    <property type="match status" value="1"/>
</dbReference>
<dbReference type="CDD" id="cd00207">
    <property type="entry name" value="fer2"/>
    <property type="match status" value="1"/>
</dbReference>
<keyword evidence="3" id="KW-0560">Oxidoreductase</keyword>
<dbReference type="Pfam" id="PF01799">
    <property type="entry name" value="Fer2_2"/>
    <property type="match status" value="1"/>
</dbReference>
<evidence type="ECO:0000256" key="4">
    <source>
        <dbReference type="ARBA" id="ARBA00023004"/>
    </source>
</evidence>
<protein>
    <submittedName>
        <fullName evidence="8">(2Fe-2S)-binding protein</fullName>
    </submittedName>
</protein>